<dbReference type="SUPFAM" id="SSF54523">
    <property type="entry name" value="Pili subunits"/>
    <property type="match status" value="1"/>
</dbReference>
<accession>C4XH35</accession>
<dbReference type="NCBIfam" id="TIGR02532">
    <property type="entry name" value="IV_pilin_GFxxxE"/>
    <property type="match status" value="1"/>
</dbReference>
<dbReference type="PANTHER" id="PTHR30093:SF44">
    <property type="entry name" value="TYPE II SECRETION SYSTEM CORE PROTEIN G"/>
    <property type="match status" value="1"/>
</dbReference>
<dbReference type="GO" id="GO:0005886">
    <property type="term" value="C:plasma membrane"/>
    <property type="evidence" value="ECO:0007669"/>
    <property type="project" value="UniProtKB-SubCell"/>
</dbReference>
<evidence type="ECO:0000313" key="13">
    <source>
        <dbReference type="Proteomes" id="UP000009071"/>
    </source>
</evidence>
<dbReference type="Gene3D" id="3.30.700.10">
    <property type="entry name" value="Glycoprotein, Type 4 Pilin"/>
    <property type="match status" value="1"/>
</dbReference>
<keyword evidence="5" id="KW-0488">Methylation</keyword>
<dbReference type="InterPro" id="IPR012902">
    <property type="entry name" value="N_methyl_site"/>
</dbReference>
<keyword evidence="9 10" id="KW-0472">Membrane</keyword>
<dbReference type="HOGENOM" id="CLU_091705_2_1_7"/>
<dbReference type="OrthoDB" id="9795612at2"/>
<dbReference type="PROSITE" id="PS00409">
    <property type="entry name" value="PROKAR_NTER_METHYL"/>
    <property type="match status" value="1"/>
</dbReference>
<evidence type="ECO:0000256" key="8">
    <source>
        <dbReference type="ARBA" id="ARBA00022989"/>
    </source>
</evidence>
<gene>
    <name evidence="12" type="primary">gspG</name>
    <name evidence="12" type="ordered locus">DMR_28470</name>
</gene>
<dbReference type="STRING" id="573370.DMR_28470"/>
<dbReference type="InterPro" id="IPR013545">
    <property type="entry name" value="T2SS_protein-GspG_C"/>
</dbReference>
<comment type="subcellular location">
    <subcellularLocation>
        <location evidence="1">Cell inner membrane</location>
        <topology evidence="1">Single-pass membrane protein</topology>
    </subcellularLocation>
</comment>
<organism evidence="12 13">
    <name type="scientific">Solidesulfovibrio magneticus (strain ATCC 700980 / DSM 13731 / RS-1)</name>
    <name type="common">Desulfovibrio magneticus</name>
    <dbReference type="NCBI Taxonomy" id="573370"/>
    <lineage>
        <taxon>Bacteria</taxon>
        <taxon>Pseudomonadati</taxon>
        <taxon>Thermodesulfobacteriota</taxon>
        <taxon>Desulfovibrionia</taxon>
        <taxon>Desulfovibrionales</taxon>
        <taxon>Desulfovibrionaceae</taxon>
        <taxon>Solidesulfovibrio</taxon>
    </lineage>
</organism>
<dbReference type="InterPro" id="IPR010054">
    <property type="entry name" value="Type2_sec_GspG"/>
</dbReference>
<dbReference type="PRINTS" id="PR00813">
    <property type="entry name" value="BCTERIALGSPG"/>
</dbReference>
<evidence type="ECO:0000256" key="5">
    <source>
        <dbReference type="ARBA" id="ARBA00022481"/>
    </source>
</evidence>
<dbReference type="KEGG" id="dma:DMR_28470"/>
<proteinExistence type="inferred from homology"/>
<evidence type="ECO:0000256" key="9">
    <source>
        <dbReference type="ARBA" id="ARBA00023136"/>
    </source>
</evidence>
<dbReference type="InterPro" id="IPR000983">
    <property type="entry name" value="Bac_GSPG_pilin"/>
</dbReference>
<dbReference type="GO" id="GO:0015628">
    <property type="term" value="P:protein secretion by the type II secretion system"/>
    <property type="evidence" value="ECO:0007669"/>
    <property type="project" value="InterPro"/>
</dbReference>
<keyword evidence="6" id="KW-0997">Cell inner membrane</keyword>
<dbReference type="PANTHER" id="PTHR30093">
    <property type="entry name" value="GENERAL SECRETION PATHWAY PROTEIN G"/>
    <property type="match status" value="1"/>
</dbReference>
<evidence type="ECO:0000256" key="10">
    <source>
        <dbReference type="SAM" id="Phobius"/>
    </source>
</evidence>
<feature type="domain" description="Type II secretion system protein GspG C-terminal" evidence="11">
    <location>
        <begin position="44"/>
        <end position="153"/>
    </location>
</feature>
<feature type="transmembrane region" description="Helical" evidence="10">
    <location>
        <begin position="21"/>
        <end position="42"/>
    </location>
</feature>
<keyword evidence="4" id="KW-1003">Cell membrane</keyword>
<reference evidence="12 13" key="1">
    <citation type="journal article" date="2009" name="Genome Res.">
        <title>Whole genome sequence of Desulfovibrio magneticus strain RS-1 revealed common gene clusters in magnetotactic bacteria.</title>
        <authorList>
            <person name="Nakazawa H."/>
            <person name="Arakaki A."/>
            <person name="Narita-Yamada S."/>
            <person name="Yashiro I."/>
            <person name="Jinno K."/>
            <person name="Aoki N."/>
            <person name="Tsuruyama A."/>
            <person name="Okamura Y."/>
            <person name="Tanikawa S."/>
            <person name="Fujita N."/>
            <person name="Takeyama H."/>
            <person name="Matsunaga T."/>
        </authorList>
    </citation>
    <scope>NUCLEOTIDE SEQUENCE [LARGE SCALE GENOMIC DNA]</scope>
    <source>
        <strain evidence="13">ATCC 700980 / DSM 13731 / RS-1</strain>
    </source>
</reference>
<evidence type="ECO:0000259" key="11">
    <source>
        <dbReference type="Pfam" id="PF08334"/>
    </source>
</evidence>
<protein>
    <recommendedName>
        <fullName evidence="3">Type II secretion system core protein G</fullName>
    </recommendedName>
</protein>
<dbReference type="GO" id="GO:0015627">
    <property type="term" value="C:type II protein secretion system complex"/>
    <property type="evidence" value="ECO:0007669"/>
    <property type="project" value="InterPro"/>
</dbReference>
<evidence type="ECO:0000313" key="12">
    <source>
        <dbReference type="EMBL" id="BAH76338.1"/>
    </source>
</evidence>
<evidence type="ECO:0000256" key="4">
    <source>
        <dbReference type="ARBA" id="ARBA00022475"/>
    </source>
</evidence>
<name>C4XH35_SOLM1</name>
<keyword evidence="13" id="KW-1185">Reference proteome</keyword>
<dbReference type="EMBL" id="AP010904">
    <property type="protein sequence ID" value="BAH76338.1"/>
    <property type="molecule type" value="Genomic_DNA"/>
</dbReference>
<evidence type="ECO:0000256" key="7">
    <source>
        <dbReference type="ARBA" id="ARBA00022692"/>
    </source>
</evidence>
<dbReference type="AlphaFoldDB" id="C4XH35"/>
<evidence type="ECO:0000256" key="2">
    <source>
        <dbReference type="ARBA" id="ARBA00009984"/>
    </source>
</evidence>
<sequence>MRAALFAARRSRRPHRLDAAGFTLIELMVVIVILGVLAGLVLPRIVDQPDKARVVKAKTQIEALSMALKQYKLDNGFYPSTEQGLRALREKPSIGRVPQNYPPKGYLDSLPKDPWGRDYVYLCPGEHGDFDLISLGADSQEGGEGVDADVKSWELGG</sequence>
<keyword evidence="8 10" id="KW-1133">Transmembrane helix</keyword>
<evidence type="ECO:0000256" key="3">
    <source>
        <dbReference type="ARBA" id="ARBA00020042"/>
    </source>
</evidence>
<keyword evidence="7 10" id="KW-0812">Transmembrane</keyword>
<dbReference type="Pfam" id="PF08334">
    <property type="entry name" value="T2SSG"/>
    <property type="match status" value="1"/>
</dbReference>
<dbReference type="Pfam" id="PF07963">
    <property type="entry name" value="N_methyl"/>
    <property type="match status" value="1"/>
</dbReference>
<dbReference type="RefSeq" id="WP_015861503.1">
    <property type="nucleotide sequence ID" value="NC_012796.1"/>
</dbReference>
<dbReference type="eggNOG" id="COG2165">
    <property type="taxonomic scope" value="Bacteria"/>
</dbReference>
<dbReference type="NCBIfam" id="TIGR01710">
    <property type="entry name" value="typeII_sec_gspG"/>
    <property type="match status" value="1"/>
</dbReference>
<dbReference type="Proteomes" id="UP000009071">
    <property type="component" value="Chromosome"/>
</dbReference>
<comment type="similarity">
    <text evidence="2">Belongs to the GSP G family.</text>
</comment>
<evidence type="ECO:0000256" key="1">
    <source>
        <dbReference type="ARBA" id="ARBA00004377"/>
    </source>
</evidence>
<evidence type="ECO:0000256" key="6">
    <source>
        <dbReference type="ARBA" id="ARBA00022519"/>
    </source>
</evidence>
<dbReference type="InterPro" id="IPR045584">
    <property type="entry name" value="Pilin-like"/>
</dbReference>